<dbReference type="InterPro" id="IPR025846">
    <property type="entry name" value="TBL_N"/>
</dbReference>
<dbReference type="Pfam" id="PF13839">
    <property type="entry name" value="PC-Esterase"/>
    <property type="match status" value="1"/>
</dbReference>
<feature type="compositionally biased region" description="Polar residues" evidence="8">
    <location>
        <begin position="170"/>
        <end position="186"/>
    </location>
</feature>
<feature type="compositionally biased region" description="Polar residues" evidence="8">
    <location>
        <begin position="291"/>
        <end position="306"/>
    </location>
</feature>
<keyword evidence="3 9" id="KW-0812">Transmembrane</keyword>
<proteinExistence type="inferred from homology"/>
<dbReference type="AlphaFoldDB" id="A0A8K0IHK0"/>
<dbReference type="GO" id="GO:0000139">
    <property type="term" value="C:Golgi membrane"/>
    <property type="evidence" value="ECO:0007669"/>
    <property type="project" value="UniProtKB-SubCell"/>
</dbReference>
<dbReference type="InterPro" id="IPR029962">
    <property type="entry name" value="TBL"/>
</dbReference>
<gene>
    <name evidence="12" type="ORF">COCNU_08G002660</name>
</gene>
<protein>
    <submittedName>
        <fullName evidence="12">Protein trichome birefringence-like 1</fullName>
    </submittedName>
</protein>
<evidence type="ECO:0000256" key="8">
    <source>
        <dbReference type="SAM" id="MobiDB-lite"/>
    </source>
</evidence>
<reference evidence="12" key="1">
    <citation type="journal article" date="2017" name="Gigascience">
        <title>The genome draft of coconut (Cocos nucifera).</title>
        <authorList>
            <person name="Xiao Y."/>
            <person name="Xu P."/>
            <person name="Fan H."/>
            <person name="Baudouin L."/>
            <person name="Xia W."/>
            <person name="Bocs S."/>
            <person name="Xu J."/>
            <person name="Li Q."/>
            <person name="Guo A."/>
            <person name="Zhou L."/>
            <person name="Li J."/>
            <person name="Wu Y."/>
            <person name="Ma Z."/>
            <person name="Armero A."/>
            <person name="Issali A.E."/>
            <person name="Liu N."/>
            <person name="Peng M."/>
            <person name="Yang Y."/>
        </authorList>
    </citation>
    <scope>NUCLEOTIDE SEQUENCE</scope>
    <source>
        <tissue evidence="12">Spear leaf of Hainan Tall coconut</tissue>
    </source>
</reference>
<dbReference type="PANTHER" id="PTHR32285:SF22">
    <property type="entry name" value="PROTEIN TRICHOME BIREFRINGENCE"/>
    <property type="match status" value="1"/>
</dbReference>
<dbReference type="OrthoDB" id="630188at2759"/>
<feature type="compositionally biased region" description="Gly residues" evidence="8">
    <location>
        <begin position="104"/>
        <end position="115"/>
    </location>
</feature>
<feature type="compositionally biased region" description="Low complexity" evidence="8">
    <location>
        <begin position="338"/>
        <end position="347"/>
    </location>
</feature>
<dbReference type="Proteomes" id="UP000797356">
    <property type="component" value="Chromosome 8"/>
</dbReference>
<evidence type="ECO:0000259" key="11">
    <source>
        <dbReference type="Pfam" id="PF14416"/>
    </source>
</evidence>
<evidence type="ECO:0000313" key="12">
    <source>
        <dbReference type="EMBL" id="KAG1358820.1"/>
    </source>
</evidence>
<evidence type="ECO:0000256" key="9">
    <source>
        <dbReference type="SAM" id="Phobius"/>
    </source>
</evidence>
<keyword evidence="6" id="KW-0333">Golgi apparatus</keyword>
<feature type="compositionally biased region" description="Low complexity" evidence="8">
    <location>
        <begin position="87"/>
        <end position="97"/>
    </location>
</feature>
<organism evidence="12 13">
    <name type="scientific">Cocos nucifera</name>
    <name type="common">Coconut palm</name>
    <dbReference type="NCBI Taxonomy" id="13894"/>
    <lineage>
        <taxon>Eukaryota</taxon>
        <taxon>Viridiplantae</taxon>
        <taxon>Streptophyta</taxon>
        <taxon>Embryophyta</taxon>
        <taxon>Tracheophyta</taxon>
        <taxon>Spermatophyta</taxon>
        <taxon>Magnoliopsida</taxon>
        <taxon>Liliopsida</taxon>
        <taxon>Arecaceae</taxon>
        <taxon>Arecoideae</taxon>
        <taxon>Cocoseae</taxon>
        <taxon>Attaleinae</taxon>
        <taxon>Cocos</taxon>
    </lineage>
</organism>
<evidence type="ECO:0000256" key="5">
    <source>
        <dbReference type="ARBA" id="ARBA00022989"/>
    </source>
</evidence>
<feature type="compositionally biased region" description="Low complexity" evidence="8">
    <location>
        <begin position="253"/>
        <end position="266"/>
    </location>
</feature>
<keyword evidence="5 9" id="KW-1133">Transmembrane helix</keyword>
<evidence type="ECO:0000256" key="4">
    <source>
        <dbReference type="ARBA" id="ARBA00022968"/>
    </source>
</evidence>
<evidence type="ECO:0000313" key="13">
    <source>
        <dbReference type="Proteomes" id="UP000797356"/>
    </source>
</evidence>
<dbReference type="GO" id="GO:1990538">
    <property type="term" value="F:xylan O-acetyltransferase activity"/>
    <property type="evidence" value="ECO:0007669"/>
    <property type="project" value="UniProtKB-ARBA"/>
</dbReference>
<feature type="region of interest" description="Disordered" evidence="8">
    <location>
        <begin position="87"/>
        <end position="350"/>
    </location>
</feature>
<feature type="domain" description="Trichome birefringence-like C-terminal" evidence="10">
    <location>
        <begin position="412"/>
        <end position="667"/>
    </location>
</feature>
<feature type="compositionally biased region" description="Basic and acidic residues" evidence="8">
    <location>
        <begin position="229"/>
        <end position="247"/>
    </location>
</feature>
<evidence type="ECO:0000256" key="6">
    <source>
        <dbReference type="ARBA" id="ARBA00023034"/>
    </source>
</evidence>
<comment type="caution">
    <text evidence="12">The sequence shown here is derived from an EMBL/GenBank/DDBJ whole genome shotgun (WGS) entry which is preliminary data.</text>
</comment>
<dbReference type="InterPro" id="IPR026057">
    <property type="entry name" value="TBL_C"/>
</dbReference>
<evidence type="ECO:0000256" key="1">
    <source>
        <dbReference type="ARBA" id="ARBA00004323"/>
    </source>
</evidence>
<keyword evidence="7 9" id="KW-0472">Membrane</keyword>
<keyword evidence="4" id="KW-0735">Signal-anchor</keyword>
<feature type="transmembrane region" description="Helical" evidence="9">
    <location>
        <begin position="26"/>
        <end position="44"/>
    </location>
</feature>
<evidence type="ECO:0000256" key="7">
    <source>
        <dbReference type="ARBA" id="ARBA00023136"/>
    </source>
</evidence>
<reference evidence="12" key="2">
    <citation type="submission" date="2019-07" db="EMBL/GenBank/DDBJ databases">
        <authorList>
            <person name="Yang Y."/>
            <person name="Bocs S."/>
            <person name="Baudouin L."/>
        </authorList>
    </citation>
    <scope>NUCLEOTIDE SEQUENCE</scope>
    <source>
        <tissue evidence="12">Spear leaf of Hainan Tall coconut</tissue>
    </source>
</reference>
<comment type="similarity">
    <text evidence="2">Belongs to the PC-esterase family. TBL subfamily.</text>
</comment>
<sequence length="715" mass="78026">MLPKSSSFGSDQKSLFAVVRTRRTKLFAYGFAFAFVACTAFLAFNTSSNGSPWFNNLFSSASFSSSTTSYRSQISSLFSCIFPNSSSPSPGKSPSLPRNAGKGVSAGGNKTGNGVGSQKDGILGSKNSTNHGIGSQGSGASGKNQAEDVISAKNPVDGGAGSNKGGNLAAKNQTGSGVSGKNQAENGVSAKNPVDGGPGPKKGGNLAAKNQTGSGISGVSGKNQAGKGVPEKNQAKERVGSKKDGLLPEKNQSVSGVGLQGSGVPSKNQMEKEIGPNGNGVLGNKQKESRASPQENGVRARNQSAIGVSASPQSSKAPAKAGQKSSNLTASFRKKDGSMASTSSSSSGKRDEWINALKDCDIFLGNWVKDDSYPLYPEGTCPHIDEPFNCYLNGRPDQAYPKLRWKPSGCNIPRLNATDMLERLRGKRLVFVGDSLNRNMWESLICALRHSVKDKKKVFEASGRHEFRTEGSYSFIFKDYNCSVEFFRSPFLVQEWEMPVSNGKTKETLRLDIIERSSPRYKDADVLVFNTGHWWTHEKTSKGKDYYQEGDHVYSELNVVDAFHKALTTWAKWVDTNVNPKKTLVFFRGYSASHFSGGQWNSGGQCDNETEPIKNDKYLYPYPPKMHILETVIKGMKTPVSYLNITRMTDYRKDAHPSIYRKQNLTEEERRSPESIVLQGGYRVKYLSNVRKNLEDFMVMSHPYHQLDDASFCRR</sequence>
<feature type="compositionally biased region" description="Low complexity" evidence="8">
    <location>
        <begin position="309"/>
        <end position="321"/>
    </location>
</feature>
<feature type="domain" description="Trichome birefringence-like N-terminal" evidence="11">
    <location>
        <begin position="359"/>
        <end position="411"/>
    </location>
</feature>
<dbReference type="PANTHER" id="PTHR32285">
    <property type="entry name" value="PROTEIN TRICHOME BIREFRINGENCE-LIKE 9-RELATED"/>
    <property type="match status" value="1"/>
</dbReference>
<evidence type="ECO:0000259" key="10">
    <source>
        <dbReference type="Pfam" id="PF13839"/>
    </source>
</evidence>
<dbReference type="EMBL" id="CM017879">
    <property type="protein sequence ID" value="KAG1358820.1"/>
    <property type="molecule type" value="Genomic_DNA"/>
</dbReference>
<accession>A0A8K0IHK0</accession>
<comment type="subcellular location">
    <subcellularLocation>
        <location evidence="1">Golgi apparatus membrane</location>
        <topology evidence="1">Single-pass type II membrane protein</topology>
    </subcellularLocation>
</comment>
<evidence type="ECO:0000256" key="2">
    <source>
        <dbReference type="ARBA" id="ARBA00007727"/>
    </source>
</evidence>
<keyword evidence="13" id="KW-1185">Reference proteome</keyword>
<name>A0A8K0IHK0_COCNU</name>
<dbReference type="Pfam" id="PF14416">
    <property type="entry name" value="PMR5N"/>
    <property type="match status" value="1"/>
</dbReference>
<evidence type="ECO:0000256" key="3">
    <source>
        <dbReference type="ARBA" id="ARBA00022692"/>
    </source>
</evidence>